<keyword evidence="3" id="KW-1185">Reference proteome</keyword>
<dbReference type="InterPro" id="IPR050509">
    <property type="entry name" value="CoA-transferase_III"/>
</dbReference>
<comment type="similarity">
    <text evidence="1">Belongs to the CoA-transferase III family.</text>
</comment>
<dbReference type="PANTHER" id="PTHR48228">
    <property type="entry name" value="SUCCINYL-COA--D-CITRAMALATE COA-TRANSFERASE"/>
    <property type="match status" value="1"/>
</dbReference>
<name>A0A812DMY5_ACAPH</name>
<dbReference type="GO" id="GO:0005739">
    <property type="term" value="C:mitochondrion"/>
    <property type="evidence" value="ECO:0007669"/>
    <property type="project" value="TreeGrafter"/>
</dbReference>
<dbReference type="PANTHER" id="PTHR48228:SF5">
    <property type="entry name" value="ALPHA-METHYLACYL-COA RACEMASE"/>
    <property type="match status" value="1"/>
</dbReference>
<evidence type="ECO:0000313" key="2">
    <source>
        <dbReference type="EMBL" id="CAE1301980.1"/>
    </source>
</evidence>
<dbReference type="EC" id="5.1.99.4" evidence="2"/>
<dbReference type="Gene3D" id="3.40.50.10540">
    <property type="entry name" value="Crotonobetainyl-coa:carnitine coa-transferase, domain 1"/>
    <property type="match status" value="1"/>
</dbReference>
<proteinExistence type="inferred from homology"/>
<dbReference type="GO" id="GO:0008206">
    <property type="term" value="P:bile acid metabolic process"/>
    <property type="evidence" value="ECO:0007669"/>
    <property type="project" value="TreeGrafter"/>
</dbReference>
<dbReference type="Proteomes" id="UP000597762">
    <property type="component" value="Unassembled WGS sequence"/>
</dbReference>
<comment type="caution">
    <text evidence="2">The sequence shown here is derived from an EMBL/GenBank/DDBJ whole genome shotgun (WGS) entry which is preliminary data.</text>
</comment>
<dbReference type="InterPro" id="IPR003673">
    <property type="entry name" value="CoA-Trfase_fam_III"/>
</dbReference>
<dbReference type="GO" id="GO:0008111">
    <property type="term" value="F:alpha-methylacyl-CoA racemase activity"/>
    <property type="evidence" value="ECO:0007669"/>
    <property type="project" value="UniProtKB-EC"/>
</dbReference>
<protein>
    <submittedName>
        <fullName evidence="2">E5.1.99.4</fullName>
        <ecNumber evidence="2">5.1.99.4</ecNumber>
    </submittedName>
</protein>
<accession>A0A812DMY5</accession>
<dbReference type="OrthoDB" id="16747at2759"/>
<keyword evidence="2" id="KW-0413">Isomerase</keyword>
<gene>
    <name evidence="2" type="ORF">SPHA_54725</name>
</gene>
<reference evidence="2" key="1">
    <citation type="submission" date="2021-01" db="EMBL/GenBank/DDBJ databases">
        <authorList>
            <person name="Li R."/>
            <person name="Bekaert M."/>
        </authorList>
    </citation>
    <scope>NUCLEOTIDE SEQUENCE</scope>
    <source>
        <strain evidence="2">Farmed</strain>
    </source>
</reference>
<dbReference type="SUPFAM" id="SSF89796">
    <property type="entry name" value="CoA-transferase family III (CaiB/BaiF)"/>
    <property type="match status" value="1"/>
</dbReference>
<evidence type="ECO:0000256" key="1">
    <source>
        <dbReference type="ARBA" id="ARBA00008383"/>
    </source>
</evidence>
<dbReference type="EMBL" id="CAHIKZ030003582">
    <property type="protein sequence ID" value="CAE1301980.1"/>
    <property type="molecule type" value="Genomic_DNA"/>
</dbReference>
<dbReference type="InterPro" id="IPR023606">
    <property type="entry name" value="CoA-Trfase_III_dom_1_sf"/>
</dbReference>
<sequence length="232" mass="25006">MTLLSQEFVRLYLRMTGPASNGRMLKTRLMALKGINIIEFAGLAPAPFCGFILADFGARVVRVDRMNAGFTRDVLCRGKQSVKIDLKHPLSTEIVKRMCKKFDVLIEPFRPGVMENLGLGPQNLMSLNPCLIYTRLSGFGQNGSMSQTAGHDINFLAASGILSTLGHTGSCPFPPINLLADFAGGGLMCALGIMMALYERTSSGLGQVIDGNITAGSAYVGKLIYSICNFTE</sequence>
<dbReference type="AlphaFoldDB" id="A0A812DMY5"/>
<evidence type="ECO:0000313" key="3">
    <source>
        <dbReference type="Proteomes" id="UP000597762"/>
    </source>
</evidence>
<dbReference type="Pfam" id="PF02515">
    <property type="entry name" value="CoA_transf_3"/>
    <property type="match status" value="1"/>
</dbReference>
<organism evidence="2 3">
    <name type="scientific">Acanthosepion pharaonis</name>
    <name type="common">Pharaoh cuttlefish</name>
    <name type="synonym">Sepia pharaonis</name>
    <dbReference type="NCBI Taxonomy" id="158019"/>
    <lineage>
        <taxon>Eukaryota</taxon>
        <taxon>Metazoa</taxon>
        <taxon>Spiralia</taxon>
        <taxon>Lophotrochozoa</taxon>
        <taxon>Mollusca</taxon>
        <taxon>Cephalopoda</taxon>
        <taxon>Coleoidea</taxon>
        <taxon>Decapodiformes</taxon>
        <taxon>Sepiida</taxon>
        <taxon>Sepiina</taxon>
        <taxon>Sepiidae</taxon>
        <taxon>Acanthosepion</taxon>
    </lineage>
</organism>